<evidence type="ECO:0000256" key="1">
    <source>
        <dbReference type="SAM" id="Phobius"/>
    </source>
</evidence>
<keyword evidence="4" id="KW-1185">Reference proteome</keyword>
<keyword evidence="1" id="KW-1133">Transmembrane helix</keyword>
<dbReference type="PANTHER" id="PTHR12277">
    <property type="entry name" value="ALPHA/BETA HYDROLASE DOMAIN-CONTAINING PROTEIN"/>
    <property type="match status" value="1"/>
</dbReference>
<dbReference type="Pfam" id="PF12146">
    <property type="entry name" value="Hydrolase_4"/>
    <property type="match status" value="1"/>
</dbReference>
<gene>
    <name evidence="3" type="ORF">SAMN05444167_1411</name>
</gene>
<name>A0A1G7IDI9_9BACT</name>
<dbReference type="OrthoDB" id="9798884at2"/>
<organism evidence="3 4">
    <name type="scientific">Terriglobus roseus</name>
    <dbReference type="NCBI Taxonomy" id="392734"/>
    <lineage>
        <taxon>Bacteria</taxon>
        <taxon>Pseudomonadati</taxon>
        <taxon>Acidobacteriota</taxon>
        <taxon>Terriglobia</taxon>
        <taxon>Terriglobales</taxon>
        <taxon>Acidobacteriaceae</taxon>
        <taxon>Terriglobus</taxon>
    </lineage>
</organism>
<evidence type="ECO:0000259" key="2">
    <source>
        <dbReference type="Pfam" id="PF12146"/>
    </source>
</evidence>
<dbReference type="Proteomes" id="UP000182427">
    <property type="component" value="Chromosome I"/>
</dbReference>
<accession>A0A1G7IDI9</accession>
<dbReference type="AlphaFoldDB" id="A0A1G7IDI9"/>
<dbReference type="EMBL" id="LT629690">
    <property type="protein sequence ID" value="SDF10797.1"/>
    <property type="molecule type" value="Genomic_DNA"/>
</dbReference>
<keyword evidence="1" id="KW-0812">Transmembrane</keyword>
<dbReference type="SUPFAM" id="SSF53474">
    <property type="entry name" value="alpha/beta-Hydrolases"/>
    <property type="match status" value="1"/>
</dbReference>
<dbReference type="InterPro" id="IPR022742">
    <property type="entry name" value="Hydrolase_4"/>
</dbReference>
<evidence type="ECO:0000313" key="3">
    <source>
        <dbReference type="EMBL" id="SDF10797.1"/>
    </source>
</evidence>
<sequence length="304" mass="32457">MAKSKKKQQNPPKTVQVIDPRWLLKMLGLTIGAAFVCAYLAMGAMIYMGAWQLVLHPTRNANGGTGLASEKLRFGPDTSGQPQLSGEWITANDESPRASYAVIYLRGADGQLDAADGTQIAALRDLGLNVLAFDYRGYGNSAQRPHPSQERMLADAVSAWEYLTGTRHIQPNHILVFGSGIGASIGTQLLQSYGPGAGLIAYNADPSVETRVRADARVLLYPMSVVFHDGFPLDGLKHLAAPKLLYTVGPLDKARTAIYQGAADPKLTVEVPTHDAAVEKAALARFLDSTLPGGPVPVLAPTTK</sequence>
<feature type="domain" description="Serine aminopeptidase S33" evidence="2">
    <location>
        <begin position="120"/>
        <end position="211"/>
    </location>
</feature>
<feature type="transmembrane region" description="Helical" evidence="1">
    <location>
        <begin position="26"/>
        <end position="50"/>
    </location>
</feature>
<keyword evidence="1" id="KW-0472">Membrane</keyword>
<dbReference type="InterPro" id="IPR029058">
    <property type="entry name" value="AB_hydrolase_fold"/>
</dbReference>
<dbReference type="PANTHER" id="PTHR12277:SF81">
    <property type="entry name" value="PROTEIN ABHD13"/>
    <property type="match status" value="1"/>
</dbReference>
<evidence type="ECO:0000313" key="4">
    <source>
        <dbReference type="Proteomes" id="UP000182427"/>
    </source>
</evidence>
<dbReference type="Gene3D" id="3.40.50.1820">
    <property type="entry name" value="alpha/beta hydrolase"/>
    <property type="match status" value="1"/>
</dbReference>
<protein>
    <recommendedName>
        <fullName evidence="2">Serine aminopeptidase S33 domain-containing protein</fullName>
    </recommendedName>
</protein>
<reference evidence="4" key="1">
    <citation type="submission" date="2016-10" db="EMBL/GenBank/DDBJ databases">
        <authorList>
            <person name="Varghese N."/>
            <person name="Submissions S."/>
        </authorList>
    </citation>
    <scope>NUCLEOTIDE SEQUENCE [LARGE SCALE GENOMIC DNA]</scope>
    <source>
        <strain evidence="4">GAS232</strain>
    </source>
</reference>
<proteinExistence type="predicted"/>